<gene>
    <name evidence="6" type="ORF">NTJ_02349</name>
</gene>
<keyword evidence="1" id="KW-0547">Nucleotide-binding</keyword>
<dbReference type="Pfam" id="PF00211">
    <property type="entry name" value="Guanylate_cyc"/>
    <property type="match status" value="1"/>
</dbReference>
<evidence type="ECO:0000313" key="6">
    <source>
        <dbReference type="EMBL" id="BES89542.1"/>
    </source>
</evidence>
<feature type="domain" description="Guanylate cyclase" evidence="5">
    <location>
        <begin position="465"/>
        <end position="501"/>
    </location>
</feature>
<keyword evidence="2" id="KW-0067">ATP-binding</keyword>
<proteinExistence type="predicted"/>
<keyword evidence="3" id="KW-0456">Lyase</keyword>
<evidence type="ECO:0000256" key="4">
    <source>
        <dbReference type="SAM" id="MobiDB-lite"/>
    </source>
</evidence>
<dbReference type="Gene3D" id="3.30.70.1230">
    <property type="entry name" value="Nucleotide cyclase"/>
    <property type="match status" value="2"/>
</dbReference>
<organism evidence="6 7">
    <name type="scientific">Nesidiocoris tenuis</name>
    <dbReference type="NCBI Taxonomy" id="355587"/>
    <lineage>
        <taxon>Eukaryota</taxon>
        <taxon>Metazoa</taxon>
        <taxon>Ecdysozoa</taxon>
        <taxon>Arthropoda</taxon>
        <taxon>Hexapoda</taxon>
        <taxon>Insecta</taxon>
        <taxon>Pterygota</taxon>
        <taxon>Neoptera</taxon>
        <taxon>Paraneoptera</taxon>
        <taxon>Hemiptera</taxon>
        <taxon>Heteroptera</taxon>
        <taxon>Panheteroptera</taxon>
        <taxon>Cimicomorpha</taxon>
        <taxon>Miridae</taxon>
        <taxon>Dicyphina</taxon>
        <taxon>Nesidiocoris</taxon>
    </lineage>
</organism>
<dbReference type="InterPro" id="IPR029787">
    <property type="entry name" value="Nucleotide_cyclase"/>
</dbReference>
<dbReference type="CDD" id="cd07302">
    <property type="entry name" value="CHD"/>
    <property type="match status" value="2"/>
</dbReference>
<dbReference type="SUPFAM" id="SSF55073">
    <property type="entry name" value="Nucleotide cyclase"/>
    <property type="match status" value="2"/>
</dbReference>
<name>A0ABN7AGR8_9HEMI</name>
<evidence type="ECO:0000259" key="5">
    <source>
        <dbReference type="PROSITE" id="PS50125"/>
    </source>
</evidence>
<dbReference type="InterPro" id="IPR001054">
    <property type="entry name" value="A/G_cyclase"/>
</dbReference>
<evidence type="ECO:0000256" key="1">
    <source>
        <dbReference type="ARBA" id="ARBA00022741"/>
    </source>
</evidence>
<feature type="domain" description="Guanylate cyclase" evidence="5">
    <location>
        <begin position="110"/>
        <end position="246"/>
    </location>
</feature>
<accession>A0ABN7AGR8</accession>
<keyword evidence="7" id="KW-1185">Reference proteome</keyword>
<evidence type="ECO:0000256" key="3">
    <source>
        <dbReference type="ARBA" id="ARBA00023239"/>
    </source>
</evidence>
<protein>
    <submittedName>
        <fullName evidence="6">Amidohydrolase family</fullName>
    </submittedName>
</protein>
<feature type="region of interest" description="Disordered" evidence="4">
    <location>
        <begin position="1043"/>
        <end position="1086"/>
    </location>
</feature>
<dbReference type="Proteomes" id="UP001307889">
    <property type="component" value="Chromosome 1"/>
</dbReference>
<reference evidence="6 7" key="1">
    <citation type="submission" date="2023-09" db="EMBL/GenBank/DDBJ databases">
        <title>Nesidiocoris tenuis whole genome shotgun sequence.</title>
        <authorList>
            <person name="Shibata T."/>
            <person name="Shimoda M."/>
            <person name="Kobayashi T."/>
            <person name="Uehara T."/>
        </authorList>
    </citation>
    <scope>NUCLEOTIDE SEQUENCE [LARGE SCALE GENOMIC DNA]</scope>
    <source>
        <strain evidence="6 7">Japan</strain>
    </source>
</reference>
<dbReference type="EMBL" id="AP028909">
    <property type="protein sequence ID" value="BES89542.1"/>
    <property type="molecule type" value="Genomic_DNA"/>
</dbReference>
<evidence type="ECO:0000313" key="7">
    <source>
        <dbReference type="Proteomes" id="UP001307889"/>
    </source>
</evidence>
<dbReference type="PANTHER" id="PTHR16305:SF28">
    <property type="entry name" value="GUANYLATE CYCLASE DOMAIN-CONTAINING PROTEIN"/>
    <property type="match status" value="1"/>
</dbReference>
<dbReference type="InterPro" id="IPR027417">
    <property type="entry name" value="P-loop_NTPase"/>
</dbReference>
<dbReference type="PANTHER" id="PTHR16305">
    <property type="entry name" value="TESTICULAR SOLUBLE ADENYLYL CYCLASE"/>
    <property type="match status" value="1"/>
</dbReference>
<sequence>MFEAYMEWIFRLGPVQPSSTSSLQCNLWRRTILTKDNTTKREEVKAEKIDLLNWTAHIFSQTVASEDSWDNSLGRDFLSQKQVAAVGTFLPNELIDLVYSGRRYTTLIGANMIADISGFTTLCETYAKFGTEGAFRLTAMLNSYIGAMVDLIYTFNGDLLKFAGDAFIAVWHCRLNEFLSHKVHEAISCAMHIQYSLGRYLTDVGVMLKVKIAISAGNFVFSLAGDEVNSSYIIYGYPVLEAKKAEGMAESGDTIVAPSAWNFVSPRDYSFEMIAEGYVKLKRILYDPRVMTRKVFDFDARQLVEINIKNETLRNLTRKTDLVSDEMSFEENIRPNLFGPAIRSISEDLRPFVIAPVMQQIDAKSSFEYLTEMRQVTIMFLKMKPNTTQESSVIKLTDMVHCTISKIVKSKLGLINKVCMFDKDIMYLVIFGMKGFKEKDEALRCLRCAYQIHSVLKDEELIKTLSTGVTIGTTYCGVVGHPFRKEYTVIGGAVNRAARLMCAFDNVISCDHSVVLNSKLPLAYFNRLPPKFLKGIGQVTNIYQYEEKGLNSAKIPPILGRTDILAKYRDILMGTSKYKGIIVMGDPRVGKTRVLNEFVEIADALSWKSIWVSVHTTLRYGVSLLHKIFSNILGRTVKQRMATLIRLYRNDPCYQYLYILNDIFDVNFAFPYKFSTPTEITPLFLFQRTLRLLEDKTVIIIDDAHGLDVESWSVFLDIIQHPKYIVVLSLPSAWQNKQNTIQKALSSPKVITFHLEPLNVASVPALVCQMLNVEAVPRKLVKVLVKLSRGNPGWVQTFLLSYIEAGFIVIKMAELNTLSVSVYIIPDKTLLRPYGYRVGDDLAQKSSTNLSLPVESIDIDAIVPVCKIQKPLDENALPATFDDVIMSMFDRQSSFEQLMLKCASVLGTTFFRSDLIHVMGGPPEAHVTAAIRRLFQLHVLGCATEAEKAQEQRFQDQLTSSDRSRGPKEFNLEEIKCNCKISPDDLHGYPNYALCKNPAFKFSVISTTINATIPMNQKIEFHSRALQSIKLRSQKCEFCRSNETEQPEEAVAGSSASVKELAPGDEIRDTVDSTQSSEELRSEDSRQPGDLLRELAQFRKKAAFAEGGMDTDKDSVKMEKSTLGTVMEFFRKAFLRKKFKQGANYLDIKFPREMKCSCFKELSETYDQLVHHARMAELLVVELKYLIAFAIHSISYGKYEKALQLLKDAENTREQCLAIMTQDLQSAQDRAKIEKKKKSISTQYMKYTKKQILAYLGMTYLNLGNTSIASAHLSLLAKHAYVSVFFWLQIILMNWPEVPAAYRKKLRREMILKTDVHMSLSLAHLYKFDSGKSLTMAMKAATFARATDDIRHRCSAFANAMDMNIMKGKFDESRNLEMKSVKSALKIYTGTSVASVVVMGELYSSVFKSRYCSGHLLECIEVGEIALKIAQATSALDAEIFICQKLVKAVLLTRNFEKLQEILHPRMYMKEVVNSPAHVMKMKLYHRWILDAFLESSVALENPIRIFSIMKKGVIRHHLNIEYPWTREAGLTMWLWYLRKGEFNRASNWQIPEYLDIDCRQENISVLLRIIQCQLLWLEFKIRTNPVFSPRMESCSANLSYMFKILKNKVKKYLPHQLPRYYHLRAYYTILTYDKFNSKVSTLPGFRFLSIGHRYAEKHGNLLEQAWISHSRRLWYKPEKVDDPDFWVNHMDDDAIGVEDIDNYNWSDIMFSLKVPDRVAEEIGRLKSFVSLPDSVSANQSKEDEDY</sequence>
<dbReference type="PROSITE" id="PS50125">
    <property type="entry name" value="GUANYLATE_CYCLASE_2"/>
    <property type="match status" value="2"/>
</dbReference>
<evidence type="ECO:0000256" key="2">
    <source>
        <dbReference type="ARBA" id="ARBA00022840"/>
    </source>
</evidence>
<dbReference type="SUPFAM" id="SSF52540">
    <property type="entry name" value="P-loop containing nucleoside triphosphate hydrolases"/>
    <property type="match status" value="1"/>
</dbReference>